<dbReference type="SUPFAM" id="SSF90123">
    <property type="entry name" value="ABC transporter transmembrane region"/>
    <property type="match status" value="1"/>
</dbReference>
<reference evidence="14 15" key="1">
    <citation type="journal article" date="2019" name="Int. J. Syst. Evol. Microbiol.">
        <title>Streptomyces cyaneochromogenes sp. nov., a blue pigment-producing actinomycete from manganese-contaminated soil.</title>
        <authorList>
            <person name="Tang X."/>
            <person name="Zhao J."/>
            <person name="Li K."/>
            <person name="Chen Z."/>
            <person name="Sun Y."/>
            <person name="Gao J."/>
        </authorList>
    </citation>
    <scope>NUCLEOTIDE SEQUENCE [LARGE SCALE GENOMIC DNA]</scope>
    <source>
        <strain evidence="14 15">MK-45</strain>
    </source>
</reference>
<dbReference type="RefSeq" id="WP_126392042.1">
    <property type="nucleotide sequence ID" value="NZ_CP034539.1"/>
</dbReference>
<evidence type="ECO:0000256" key="11">
    <source>
        <dbReference type="SAM" id="Phobius"/>
    </source>
</evidence>
<dbReference type="GO" id="GO:0005886">
    <property type="term" value="C:plasma membrane"/>
    <property type="evidence" value="ECO:0007669"/>
    <property type="project" value="UniProtKB-SubCell"/>
</dbReference>
<dbReference type="PROSITE" id="PS00211">
    <property type="entry name" value="ABC_TRANSPORTER_1"/>
    <property type="match status" value="1"/>
</dbReference>
<keyword evidence="6 11" id="KW-1133">Transmembrane helix</keyword>
<keyword evidence="15" id="KW-1185">Reference proteome</keyword>
<dbReference type="PROSITE" id="PS50893">
    <property type="entry name" value="ABC_TRANSPORTER_2"/>
    <property type="match status" value="1"/>
</dbReference>
<dbReference type="EMBL" id="CP034539">
    <property type="protein sequence ID" value="AZQ34564.1"/>
    <property type="molecule type" value="Genomic_DNA"/>
</dbReference>
<dbReference type="InterPro" id="IPR036640">
    <property type="entry name" value="ABC1_TM_sf"/>
</dbReference>
<dbReference type="InterPro" id="IPR027417">
    <property type="entry name" value="P-loop_NTPase"/>
</dbReference>
<feature type="transmembrane region" description="Helical" evidence="11">
    <location>
        <begin position="37"/>
        <end position="56"/>
    </location>
</feature>
<keyword evidence="5 14" id="KW-0067">ATP-binding</keyword>
<evidence type="ECO:0000256" key="8">
    <source>
        <dbReference type="ARBA" id="ARBA00055053"/>
    </source>
</evidence>
<dbReference type="InterPro" id="IPR039421">
    <property type="entry name" value="Type_1_exporter"/>
</dbReference>
<evidence type="ECO:0000256" key="5">
    <source>
        <dbReference type="ARBA" id="ARBA00022840"/>
    </source>
</evidence>
<evidence type="ECO:0000256" key="6">
    <source>
        <dbReference type="ARBA" id="ARBA00022989"/>
    </source>
</evidence>
<evidence type="ECO:0000256" key="4">
    <source>
        <dbReference type="ARBA" id="ARBA00022741"/>
    </source>
</evidence>
<protein>
    <recommendedName>
        <fullName evidence="10">Fatty acid ABC transporter ATP-binding/permease protein</fullName>
    </recommendedName>
</protein>
<dbReference type="Gene3D" id="1.20.1560.10">
    <property type="entry name" value="ABC transporter type 1, transmembrane domain"/>
    <property type="match status" value="1"/>
</dbReference>
<keyword evidence="4" id="KW-0547">Nucleotide-binding</keyword>
<dbReference type="PROSITE" id="PS50929">
    <property type="entry name" value="ABC_TM1F"/>
    <property type="match status" value="1"/>
</dbReference>
<evidence type="ECO:0000256" key="10">
    <source>
        <dbReference type="ARBA" id="ARBA00071747"/>
    </source>
</evidence>
<dbReference type="GO" id="GO:0015421">
    <property type="term" value="F:ABC-type oligopeptide transporter activity"/>
    <property type="evidence" value="ECO:0007669"/>
    <property type="project" value="TreeGrafter"/>
</dbReference>
<proteinExistence type="inferred from homology"/>
<organism evidence="14 15">
    <name type="scientific">Streptomyces cyaneochromogenes</name>
    <dbReference type="NCBI Taxonomy" id="2496836"/>
    <lineage>
        <taxon>Bacteria</taxon>
        <taxon>Bacillati</taxon>
        <taxon>Actinomycetota</taxon>
        <taxon>Actinomycetes</taxon>
        <taxon>Kitasatosporales</taxon>
        <taxon>Streptomycetaceae</taxon>
        <taxon>Streptomyces</taxon>
    </lineage>
</organism>
<evidence type="ECO:0000259" key="12">
    <source>
        <dbReference type="PROSITE" id="PS50893"/>
    </source>
</evidence>
<feature type="transmembrane region" description="Helical" evidence="11">
    <location>
        <begin position="120"/>
        <end position="142"/>
    </location>
</feature>
<evidence type="ECO:0000256" key="7">
    <source>
        <dbReference type="ARBA" id="ARBA00023136"/>
    </source>
</evidence>
<dbReference type="Gene3D" id="3.40.50.300">
    <property type="entry name" value="P-loop containing nucleotide triphosphate hydrolases"/>
    <property type="match status" value="1"/>
</dbReference>
<feature type="domain" description="ABC transporter" evidence="12">
    <location>
        <begin position="397"/>
        <end position="632"/>
    </location>
</feature>
<dbReference type="InterPro" id="IPR003593">
    <property type="entry name" value="AAA+_ATPase"/>
</dbReference>
<dbReference type="Pfam" id="PF00664">
    <property type="entry name" value="ABC_membrane"/>
    <property type="match status" value="1"/>
</dbReference>
<comment type="subcellular location">
    <subcellularLocation>
        <location evidence="1">Cell membrane</location>
        <topology evidence="1">Multi-pass membrane protein</topology>
    </subcellularLocation>
</comment>
<evidence type="ECO:0000313" key="14">
    <source>
        <dbReference type="EMBL" id="AZQ34564.1"/>
    </source>
</evidence>
<keyword evidence="2" id="KW-0813">Transport</keyword>
<dbReference type="PANTHER" id="PTHR43394:SF1">
    <property type="entry name" value="ATP-BINDING CASSETTE SUB-FAMILY B MEMBER 10, MITOCHONDRIAL"/>
    <property type="match status" value="1"/>
</dbReference>
<gene>
    <name evidence="14" type="ORF">EJ357_14675</name>
</gene>
<dbReference type="InterPro" id="IPR011527">
    <property type="entry name" value="ABC1_TM_dom"/>
</dbReference>
<feature type="domain" description="ABC transmembrane type-1" evidence="13">
    <location>
        <begin position="41"/>
        <end position="363"/>
    </location>
</feature>
<evidence type="ECO:0000259" key="13">
    <source>
        <dbReference type="PROSITE" id="PS50929"/>
    </source>
</evidence>
<comment type="function">
    <text evidence="8">ABC transporter involved in fatty acid import. Transmembrane domains (TMD) form a pore in the membrane and the ATP-binding domain (NBD) is responsible for energy generation.</text>
</comment>
<dbReference type="CDD" id="cd18547">
    <property type="entry name" value="ABC_6TM_Tm288_like"/>
    <property type="match status" value="1"/>
</dbReference>
<dbReference type="SUPFAM" id="SSF52540">
    <property type="entry name" value="P-loop containing nucleoside triphosphate hydrolases"/>
    <property type="match status" value="1"/>
</dbReference>
<dbReference type="AlphaFoldDB" id="A0A3Q9EMP3"/>
<feature type="transmembrane region" description="Helical" evidence="11">
    <location>
        <begin position="203"/>
        <end position="234"/>
    </location>
</feature>
<evidence type="ECO:0000256" key="1">
    <source>
        <dbReference type="ARBA" id="ARBA00004651"/>
    </source>
</evidence>
<dbReference type="KEGG" id="scya:EJ357_14675"/>
<evidence type="ECO:0000313" key="15">
    <source>
        <dbReference type="Proteomes" id="UP000280298"/>
    </source>
</evidence>
<dbReference type="Proteomes" id="UP000280298">
    <property type="component" value="Chromosome"/>
</dbReference>
<comment type="similarity">
    <text evidence="9">Belongs to the ABC transporter superfamily. Lipid exporter (TC 3.A.1.106) family.</text>
</comment>
<dbReference type="FunFam" id="3.40.50.300:FF:000287">
    <property type="entry name" value="Multidrug ABC transporter ATP-binding protein"/>
    <property type="match status" value="1"/>
</dbReference>
<dbReference type="InterPro" id="IPR003439">
    <property type="entry name" value="ABC_transporter-like_ATP-bd"/>
</dbReference>
<dbReference type="Pfam" id="PF00005">
    <property type="entry name" value="ABC_tran"/>
    <property type="match status" value="1"/>
</dbReference>
<evidence type="ECO:0000256" key="2">
    <source>
        <dbReference type="ARBA" id="ARBA00022448"/>
    </source>
</evidence>
<dbReference type="PANTHER" id="PTHR43394">
    <property type="entry name" value="ATP-DEPENDENT PERMEASE MDL1, MITOCHONDRIAL"/>
    <property type="match status" value="1"/>
</dbReference>
<evidence type="ECO:0000256" key="3">
    <source>
        <dbReference type="ARBA" id="ARBA00022692"/>
    </source>
</evidence>
<accession>A0A3Q9EMP3</accession>
<keyword evidence="3 11" id="KW-0812">Transmembrane</keyword>
<dbReference type="OrthoDB" id="9806127at2"/>
<dbReference type="GO" id="GO:0016887">
    <property type="term" value="F:ATP hydrolysis activity"/>
    <property type="evidence" value="ECO:0007669"/>
    <property type="project" value="InterPro"/>
</dbReference>
<keyword evidence="7 11" id="KW-0472">Membrane</keyword>
<dbReference type="GO" id="GO:0005524">
    <property type="term" value="F:ATP binding"/>
    <property type="evidence" value="ECO:0007669"/>
    <property type="project" value="UniProtKB-KW"/>
</dbReference>
<evidence type="ECO:0000256" key="9">
    <source>
        <dbReference type="ARBA" id="ARBA00061644"/>
    </source>
</evidence>
<dbReference type="SMART" id="SM00382">
    <property type="entry name" value="AAA"/>
    <property type="match status" value="1"/>
</dbReference>
<sequence>MAGPMGRMMAGGGPDQRSLDFKVSGKRLISHFKPERLTIYALLFCVVVSVGLSVAGPKILGEATDLVFAGIVGRQFDSGMTKAQVLAGMRERGDSEIADMLRSTDFTPGQGIDFGAVGSVLLFALAVFVVAGLLMAVATRLVNRAVNRTMYRMREDVQAKLSRLPLSYFDKSRRGEVLSRATNDIDNIGQTLQQSMGQLINSVLTIIGVLAMMFWVSWLLALVALVTVPLSFLVATRVGKRSQPHFVQQWRSTGKLNAHVEEMYTGHTLVKVFGRQEESAAQFAEQNEALYEAGFKAQFNSGVMQPLMLFVSNINYVLVAVVGGLRVASGSLSIGDVQAFIQYSRQFSMPLTQVASMANLVQSGVASAERIFELLDAEEQDADPVPGVRPEELRGRVALEGVSFRYDPDKPLIEDLSLTVEPGHTVAIVGPTGAGKTTLVNLLMRFYDVSSGRITLDGVDIARMSRDELRAGIGMVLQDTWLFGGTIAENIAYGAAREVTRGEIEEAARAAHADRFIRTLPDGYDTVIDDEGSGVSAGEKQLITIARAFLSDPVILVLDEATSSVDTRTEVLIQKAMAKLAHGRTSFVIAHRLSTIRDADTILVMENGSIVEQGAHGELLAADGAYARLYKAQFAQAVAEVD</sequence>
<name>A0A3Q9EMP3_9ACTN</name>
<dbReference type="InterPro" id="IPR017871">
    <property type="entry name" value="ABC_transporter-like_CS"/>
</dbReference>